<sequence length="134" mass="15019">MFLDDNDWAETLDSIHAALGRGGHLVFETRRPERRAWEDWAADPGPVVREIPGVGRVARRLEVTAVDLPFVSFRHTYTFAADGAVLVSDSTLRFRGRAEIEADLTSHGYRVRGIRDASDRPGREFVFIAESVHG</sequence>
<comment type="caution">
    <text evidence="1">The sequence shown here is derived from an EMBL/GenBank/DDBJ whole genome shotgun (WGS) entry which is preliminary data.</text>
</comment>
<organism evidence="1 2">
    <name type="scientific">Nocardia transvalensis</name>
    <dbReference type="NCBI Taxonomy" id="37333"/>
    <lineage>
        <taxon>Bacteria</taxon>
        <taxon>Bacillati</taxon>
        <taxon>Actinomycetota</taxon>
        <taxon>Actinomycetes</taxon>
        <taxon>Mycobacteriales</taxon>
        <taxon>Nocardiaceae</taxon>
        <taxon>Nocardia</taxon>
    </lineage>
</organism>
<proteinExistence type="predicted"/>
<dbReference type="Proteomes" id="UP000540412">
    <property type="component" value="Unassembled WGS sequence"/>
</dbReference>
<dbReference type="SUPFAM" id="SSF53335">
    <property type="entry name" value="S-adenosyl-L-methionine-dependent methyltransferases"/>
    <property type="match status" value="1"/>
</dbReference>
<dbReference type="InterPro" id="IPR029063">
    <property type="entry name" value="SAM-dependent_MTases_sf"/>
</dbReference>
<dbReference type="EMBL" id="JACHIT010000002">
    <property type="protein sequence ID" value="MBB5918140.1"/>
    <property type="molecule type" value="Genomic_DNA"/>
</dbReference>
<evidence type="ECO:0000313" key="1">
    <source>
        <dbReference type="EMBL" id="MBB5918140.1"/>
    </source>
</evidence>
<accession>A0A7W9PL44</accession>
<keyword evidence="2" id="KW-1185">Reference proteome</keyword>
<dbReference type="AlphaFoldDB" id="A0A7W9PL44"/>
<name>A0A7W9PL44_9NOCA</name>
<evidence type="ECO:0000313" key="2">
    <source>
        <dbReference type="Proteomes" id="UP000540412"/>
    </source>
</evidence>
<dbReference type="RefSeq" id="WP_218003419.1">
    <property type="nucleotide sequence ID" value="NZ_JACHIT010000002.1"/>
</dbReference>
<protein>
    <submittedName>
        <fullName evidence="1">Uncharacterized protein</fullName>
    </submittedName>
</protein>
<reference evidence="1 2" key="1">
    <citation type="submission" date="2020-08" db="EMBL/GenBank/DDBJ databases">
        <title>Sequencing the genomes of 1000 actinobacteria strains.</title>
        <authorList>
            <person name="Klenk H.-P."/>
        </authorList>
    </citation>
    <scope>NUCLEOTIDE SEQUENCE [LARGE SCALE GENOMIC DNA]</scope>
    <source>
        <strain evidence="1 2">DSM 43582</strain>
    </source>
</reference>
<gene>
    <name evidence="1" type="ORF">BJY24_007052</name>
</gene>